<dbReference type="Pfam" id="PF02518">
    <property type="entry name" value="HATPase_c"/>
    <property type="match status" value="1"/>
</dbReference>
<dbReference type="PANTHER" id="PTHR45453:SF1">
    <property type="entry name" value="PHOSPHATE REGULON SENSOR PROTEIN PHOR"/>
    <property type="match status" value="1"/>
</dbReference>
<name>A0A1U7DF26_9RHOB</name>
<evidence type="ECO:0000256" key="9">
    <source>
        <dbReference type="ARBA" id="ARBA00022840"/>
    </source>
</evidence>
<evidence type="ECO:0000256" key="7">
    <source>
        <dbReference type="ARBA" id="ARBA00022741"/>
    </source>
</evidence>
<keyword evidence="5" id="KW-0597">Phosphoprotein</keyword>
<accession>A0A1U7DF26</accession>
<dbReference type="Pfam" id="PF00512">
    <property type="entry name" value="HisKA"/>
    <property type="match status" value="1"/>
</dbReference>
<dbReference type="InterPro" id="IPR003661">
    <property type="entry name" value="HisK_dim/P_dom"/>
</dbReference>
<evidence type="ECO:0000313" key="12">
    <source>
        <dbReference type="EMBL" id="APX88572.1"/>
    </source>
</evidence>
<keyword evidence="8 12" id="KW-0418">Kinase</keyword>
<gene>
    <name evidence="12" type="ORF">BV394_01550</name>
</gene>
<dbReference type="InterPro" id="IPR050351">
    <property type="entry name" value="BphY/WalK/GraS-like"/>
</dbReference>
<evidence type="ECO:0000256" key="1">
    <source>
        <dbReference type="ARBA" id="ARBA00000085"/>
    </source>
</evidence>
<accession>A0A2M9DGW7</accession>
<keyword evidence="4" id="KW-1003">Cell membrane</keyword>
<dbReference type="AlphaFoldDB" id="A0A1U7DF26"/>
<dbReference type="PRINTS" id="PR00344">
    <property type="entry name" value="BCTRLSENSOR"/>
</dbReference>
<evidence type="ECO:0000313" key="13">
    <source>
        <dbReference type="Proteomes" id="UP000187266"/>
    </source>
</evidence>
<dbReference type="GO" id="GO:0005886">
    <property type="term" value="C:plasma membrane"/>
    <property type="evidence" value="ECO:0007669"/>
    <property type="project" value="UniProtKB-SubCell"/>
</dbReference>
<dbReference type="SUPFAM" id="SSF47384">
    <property type="entry name" value="Homodimeric domain of signal transducing histidine kinase"/>
    <property type="match status" value="1"/>
</dbReference>
<keyword evidence="7" id="KW-0547">Nucleotide-binding</keyword>
<evidence type="ECO:0000256" key="4">
    <source>
        <dbReference type="ARBA" id="ARBA00022475"/>
    </source>
</evidence>
<dbReference type="SUPFAM" id="SSF55874">
    <property type="entry name" value="ATPase domain of HSP90 chaperone/DNA topoisomerase II/histidine kinase"/>
    <property type="match status" value="1"/>
</dbReference>
<dbReference type="FunFam" id="1.10.287.130:FF:000008">
    <property type="entry name" value="Two-component sensor histidine kinase"/>
    <property type="match status" value="1"/>
</dbReference>
<evidence type="ECO:0000256" key="8">
    <source>
        <dbReference type="ARBA" id="ARBA00022777"/>
    </source>
</evidence>
<dbReference type="InterPro" id="IPR036097">
    <property type="entry name" value="HisK_dim/P_sf"/>
</dbReference>
<dbReference type="SMART" id="SM00387">
    <property type="entry name" value="HATPase_c"/>
    <property type="match status" value="1"/>
</dbReference>
<dbReference type="GO" id="GO:0004721">
    <property type="term" value="F:phosphoprotein phosphatase activity"/>
    <property type="evidence" value="ECO:0007669"/>
    <property type="project" value="TreeGrafter"/>
</dbReference>
<dbReference type="InterPro" id="IPR035965">
    <property type="entry name" value="PAS-like_dom_sf"/>
</dbReference>
<evidence type="ECO:0000256" key="6">
    <source>
        <dbReference type="ARBA" id="ARBA00022679"/>
    </source>
</evidence>
<dbReference type="InterPro" id="IPR003594">
    <property type="entry name" value="HATPase_dom"/>
</dbReference>
<proteinExistence type="predicted"/>
<comment type="subcellular location">
    <subcellularLocation>
        <location evidence="2">Cell membrane</location>
    </subcellularLocation>
</comment>
<dbReference type="Gene3D" id="3.30.450.20">
    <property type="entry name" value="PAS domain"/>
    <property type="match status" value="1"/>
</dbReference>
<dbReference type="CDD" id="cd00082">
    <property type="entry name" value="HisKA"/>
    <property type="match status" value="1"/>
</dbReference>
<keyword evidence="13" id="KW-1185">Reference proteome</keyword>
<dbReference type="GO" id="GO:0016036">
    <property type="term" value="P:cellular response to phosphate starvation"/>
    <property type="evidence" value="ECO:0007669"/>
    <property type="project" value="TreeGrafter"/>
</dbReference>
<dbReference type="PROSITE" id="PS50109">
    <property type="entry name" value="HIS_KIN"/>
    <property type="match status" value="1"/>
</dbReference>
<dbReference type="EMBL" id="CP019124">
    <property type="protein sequence ID" value="APX88572.1"/>
    <property type="molecule type" value="Genomic_DNA"/>
</dbReference>
<dbReference type="InterPro" id="IPR036890">
    <property type="entry name" value="HATPase_C_sf"/>
</dbReference>
<dbReference type="Proteomes" id="UP000187266">
    <property type="component" value="Chromosome"/>
</dbReference>
<evidence type="ECO:0000256" key="5">
    <source>
        <dbReference type="ARBA" id="ARBA00022553"/>
    </source>
</evidence>
<reference evidence="12 13" key="1">
    <citation type="submission" date="2017-01" db="EMBL/GenBank/DDBJ databases">
        <title>Genomic analysis of Xuhuaishuia manganoxidans DY6-4.</title>
        <authorList>
            <person name="Wang X."/>
        </authorList>
    </citation>
    <scope>NUCLEOTIDE SEQUENCE [LARGE SCALE GENOMIC DNA]</scope>
    <source>
        <strain evidence="12 13">DY6-4</strain>
    </source>
</reference>
<dbReference type="PANTHER" id="PTHR45453">
    <property type="entry name" value="PHOSPHATE REGULON SENSOR PROTEIN PHOR"/>
    <property type="match status" value="1"/>
</dbReference>
<evidence type="ECO:0000256" key="10">
    <source>
        <dbReference type="ARBA" id="ARBA00023012"/>
    </source>
</evidence>
<comment type="catalytic activity">
    <reaction evidence="1">
        <text>ATP + protein L-histidine = ADP + protein N-phospho-L-histidine.</text>
        <dbReference type="EC" id="2.7.13.3"/>
    </reaction>
</comment>
<organism evidence="12 13">
    <name type="scientific">Brevirhabdus pacifica</name>
    <dbReference type="NCBI Taxonomy" id="1267768"/>
    <lineage>
        <taxon>Bacteria</taxon>
        <taxon>Pseudomonadati</taxon>
        <taxon>Pseudomonadota</taxon>
        <taxon>Alphaproteobacteria</taxon>
        <taxon>Rhodobacterales</taxon>
        <taxon>Paracoccaceae</taxon>
        <taxon>Brevirhabdus</taxon>
    </lineage>
</organism>
<dbReference type="EC" id="2.7.13.3" evidence="3"/>
<dbReference type="SMART" id="SM00388">
    <property type="entry name" value="HisKA"/>
    <property type="match status" value="1"/>
</dbReference>
<evidence type="ECO:0000256" key="3">
    <source>
        <dbReference type="ARBA" id="ARBA00012438"/>
    </source>
</evidence>
<dbReference type="SUPFAM" id="SSF55785">
    <property type="entry name" value="PYP-like sensor domain (PAS domain)"/>
    <property type="match status" value="1"/>
</dbReference>
<dbReference type="GO" id="GO:0000155">
    <property type="term" value="F:phosphorelay sensor kinase activity"/>
    <property type="evidence" value="ECO:0007669"/>
    <property type="project" value="InterPro"/>
</dbReference>
<dbReference type="FunFam" id="3.30.565.10:FF:000006">
    <property type="entry name" value="Sensor histidine kinase WalK"/>
    <property type="match status" value="1"/>
</dbReference>
<evidence type="ECO:0000256" key="2">
    <source>
        <dbReference type="ARBA" id="ARBA00004236"/>
    </source>
</evidence>
<evidence type="ECO:0000256" key="11">
    <source>
        <dbReference type="ARBA" id="ARBA00023136"/>
    </source>
</evidence>
<dbReference type="InterPro" id="IPR004358">
    <property type="entry name" value="Sig_transdc_His_kin-like_C"/>
</dbReference>
<dbReference type="GO" id="GO:0005524">
    <property type="term" value="F:ATP binding"/>
    <property type="evidence" value="ECO:0007669"/>
    <property type="project" value="UniProtKB-KW"/>
</dbReference>
<keyword evidence="11" id="KW-0472">Membrane</keyword>
<keyword evidence="9" id="KW-0067">ATP-binding</keyword>
<keyword evidence="6" id="KW-0808">Transferase</keyword>
<dbReference type="Gene3D" id="3.30.565.10">
    <property type="entry name" value="Histidine kinase-like ATPase, C-terminal domain"/>
    <property type="match status" value="1"/>
</dbReference>
<dbReference type="InterPro" id="IPR005467">
    <property type="entry name" value="His_kinase_dom"/>
</dbReference>
<protein>
    <recommendedName>
        <fullName evidence="3">histidine kinase</fullName>
        <ecNumber evidence="3">2.7.13.3</ecNumber>
    </recommendedName>
</protein>
<dbReference type="STRING" id="1267768.BV394_01550"/>
<keyword evidence="10" id="KW-0902">Two-component regulatory system</keyword>
<sequence>MIDKTTQSILNGLPQPIVAIGVDERIAFLNQEARALFGAGVEGRHYATAIRQPALLEAIDRVGRGGEPEFATLMRSTGGSDQAFRVHVAPFEGRATDGQARARPLVLSFEDVSQQRAAGQIRRDFVANVSHELRTPLTALTGFIDTLQGAARDDAAARDRFLAIMAREAGRMNRLVEDLLSLSRVEAEERMRPLDRIDLVALSRSAMASLLPLAEEAGARLELETSHDSLVVRGDADQLTQVLQNLVENGVKYGARGDKDSGANVVTIRLGVIAHEPVLRQAGAVMEVADRGPGIDPLHLPRLTERFYRVDSHRSREMGGTGLGLAIVKHIVNRHRGRLRITSEKGQGSRFTVILPME</sequence>
<dbReference type="Gene3D" id="1.10.287.130">
    <property type="match status" value="1"/>
</dbReference>